<evidence type="ECO:0000256" key="6">
    <source>
        <dbReference type="ARBA" id="ARBA00022771"/>
    </source>
</evidence>
<evidence type="ECO:0000256" key="1">
    <source>
        <dbReference type="ARBA" id="ARBA00000900"/>
    </source>
</evidence>
<dbReference type="KEGG" id="xla:100127334"/>
<name>A9JS81_XENLA</name>
<dbReference type="Proteomes" id="UP000186698">
    <property type="component" value="Chromosome 8L"/>
</dbReference>
<dbReference type="SMART" id="SM00184">
    <property type="entry name" value="RING"/>
    <property type="match status" value="1"/>
</dbReference>
<comment type="similarity">
    <text evidence="3 9">Belongs to the Deltex family.</text>
</comment>
<evidence type="ECO:0000256" key="8">
    <source>
        <dbReference type="PROSITE-ProRule" id="PRU00175"/>
    </source>
</evidence>
<keyword evidence="6 8" id="KW-0863">Zinc-finger</keyword>
<dbReference type="UniPathway" id="UPA00143"/>
<comment type="pathway">
    <text evidence="2 9">Protein modification; protein ubiquitination.</text>
</comment>
<dbReference type="InterPro" id="IPR039399">
    <property type="entry name" value="Deltex_C_sf"/>
</dbReference>
<evidence type="ECO:0000256" key="4">
    <source>
        <dbReference type="ARBA" id="ARBA00022679"/>
    </source>
</evidence>
<dbReference type="CTD" id="100127334"/>
<evidence type="ECO:0000313" key="12">
    <source>
        <dbReference type="EMBL" id="AAI55953.1"/>
    </source>
</evidence>
<protein>
    <recommendedName>
        <fullName evidence="9">E3 ubiquitin-protein ligase</fullName>
        <ecNumber evidence="9">2.3.2.27</ecNumber>
    </recommendedName>
</protein>
<keyword evidence="9" id="KW-0963">Cytoplasm</keyword>
<dbReference type="GO" id="GO:0008270">
    <property type="term" value="F:zinc ion binding"/>
    <property type="evidence" value="ECO:0007669"/>
    <property type="project" value="UniProtKB-KW"/>
</dbReference>
<dbReference type="OrthoDB" id="527344at2759"/>
<dbReference type="AGR" id="Xenbase:XB-GENE-22172583"/>
<dbReference type="InterPro" id="IPR039398">
    <property type="entry name" value="Deltex_fam"/>
</dbReference>
<proteinExistence type="evidence at transcript level"/>
<keyword evidence="4 9" id="KW-0808">Transferase</keyword>
<gene>
    <name evidence="15 16" type="primary">dtx3-like.L</name>
    <name evidence="15" type="synonym">dtx3-like</name>
    <name evidence="15" type="synonym">dtx3-like.1</name>
    <name evidence="15" type="synonym">dtx3.L</name>
    <name evidence="12" type="synonym">LOC100127334</name>
</gene>
<dbReference type="PANTHER" id="PTHR12622">
    <property type="entry name" value="DELTEX-RELATED"/>
    <property type="match status" value="1"/>
</dbReference>
<dbReference type="EC" id="2.3.2.27" evidence="9"/>
<dbReference type="GO" id="GO:0007219">
    <property type="term" value="P:Notch signaling pathway"/>
    <property type="evidence" value="ECO:0007669"/>
    <property type="project" value="InterPro"/>
</dbReference>
<dbReference type="GO" id="GO:0005737">
    <property type="term" value="C:cytoplasm"/>
    <property type="evidence" value="ECO:0007669"/>
    <property type="project" value="UniProtKB-SubCell"/>
</dbReference>
<dbReference type="CDD" id="cd16711">
    <property type="entry name" value="RING-HC_DTX3"/>
    <property type="match status" value="1"/>
</dbReference>
<dbReference type="EMBL" id="BC169527">
    <property type="protein sequence ID" value="AAI69527.1"/>
    <property type="molecule type" value="mRNA"/>
</dbReference>
<evidence type="ECO:0000256" key="2">
    <source>
        <dbReference type="ARBA" id="ARBA00004906"/>
    </source>
</evidence>
<dbReference type="InterPro" id="IPR001841">
    <property type="entry name" value="Znf_RING"/>
</dbReference>
<evidence type="ECO:0000313" key="15">
    <source>
        <dbReference type="RefSeq" id="NP_001106359.1"/>
    </source>
</evidence>
<dbReference type="InterPro" id="IPR017907">
    <property type="entry name" value="Znf_RING_CS"/>
</dbReference>
<evidence type="ECO:0000256" key="10">
    <source>
        <dbReference type="SAM" id="MobiDB-lite"/>
    </source>
</evidence>
<accession>A9JS81</accession>
<dbReference type="SUPFAM" id="SSF57850">
    <property type="entry name" value="RING/U-box"/>
    <property type="match status" value="1"/>
</dbReference>
<feature type="region of interest" description="Disordered" evidence="10">
    <location>
        <begin position="1"/>
        <end position="24"/>
    </location>
</feature>
<dbReference type="Pfam" id="PF18102">
    <property type="entry name" value="DTC"/>
    <property type="match status" value="1"/>
</dbReference>
<evidence type="ECO:0000256" key="9">
    <source>
        <dbReference type="RuleBase" id="RU367105"/>
    </source>
</evidence>
<reference evidence="15" key="3">
    <citation type="submission" date="2025-04" db="UniProtKB">
        <authorList>
            <consortium name="RefSeq"/>
        </authorList>
    </citation>
    <scope>IDENTIFICATION</scope>
</reference>
<dbReference type="RefSeq" id="NP_001106359.1">
    <property type="nucleotide sequence ID" value="NM_001112888.1"/>
</dbReference>
<dbReference type="EMBL" id="BC169553">
    <property type="protein sequence ID" value="AAI69553.1"/>
    <property type="molecule type" value="mRNA"/>
</dbReference>
<dbReference type="Gene3D" id="3.30.390.130">
    <property type="match status" value="1"/>
</dbReference>
<reference evidence="15" key="1">
    <citation type="journal article" date="2002" name="Dev. Dyn.">
        <title>Genetic and genomic tools for Xenopus research: The NIH Xenopus initiative.</title>
        <authorList>
            <person name="Klein S.L."/>
            <person name="Strausberg R.L."/>
            <person name="Wagner L."/>
            <person name="Pontius J."/>
            <person name="Clifton S.W."/>
            <person name="Richardson P."/>
        </authorList>
    </citation>
    <scope>NUCLEOTIDE SEQUENCE</scope>
</reference>
<dbReference type="CDD" id="cd09633">
    <property type="entry name" value="Deltex_C"/>
    <property type="match status" value="1"/>
</dbReference>
<evidence type="ECO:0000256" key="5">
    <source>
        <dbReference type="ARBA" id="ARBA00022723"/>
    </source>
</evidence>
<comment type="catalytic activity">
    <reaction evidence="1 9">
        <text>S-ubiquitinyl-[E2 ubiquitin-conjugating enzyme]-L-cysteine + [acceptor protein]-L-lysine = [E2 ubiquitin-conjugating enzyme]-L-cysteine + N(6)-ubiquitinyl-[acceptor protein]-L-lysine.</text>
        <dbReference type="EC" id="2.3.2.27"/>
    </reaction>
</comment>
<evidence type="ECO:0000313" key="16">
    <source>
        <dbReference type="Xenbase" id="XB-GENE-22172583"/>
    </source>
</evidence>
<dbReference type="InterPro" id="IPR039396">
    <property type="entry name" value="Deltex_C"/>
</dbReference>
<dbReference type="GO" id="GO:0061630">
    <property type="term" value="F:ubiquitin protein ligase activity"/>
    <property type="evidence" value="ECO:0007669"/>
    <property type="project" value="UniProtKB-UniRule"/>
</dbReference>
<evidence type="ECO:0000313" key="13">
    <source>
        <dbReference type="EMBL" id="AAI69527.1"/>
    </source>
</evidence>
<dbReference type="Bgee" id="100127334">
    <property type="expression patterns" value="Expressed in spleen and 18 other cell types or tissues"/>
</dbReference>
<dbReference type="FunFam" id="3.30.390.130:FF:000001">
    <property type="entry name" value="Probable E3 ubiquitin-protein ligase DTX3"/>
    <property type="match status" value="1"/>
</dbReference>
<dbReference type="AlphaFoldDB" id="A9JS81"/>
<evidence type="ECO:0000256" key="3">
    <source>
        <dbReference type="ARBA" id="ARBA00009413"/>
    </source>
</evidence>
<dbReference type="GO" id="GO:0016567">
    <property type="term" value="P:protein ubiquitination"/>
    <property type="evidence" value="ECO:0007669"/>
    <property type="project" value="UniProtKB-UniRule"/>
</dbReference>
<sequence length="218" mass="24144">MPGRGSNNRKPFKTSSMGAAPSQYAEEVDGNQEEMCPICLSGFKNKKTLDKCKHSFCEDCISRALQVKKACPMCGCLYGQLTGNQPDGKMEIFRDPSLHLPGYEKYGTIVIRYTFPAGIQGPNHPNPGVRYPGTTREAFLPDSNKGNKVLKLFDKAFAQRLTFTIGTSVTTGRSNVITWNDIHHRTNITGGPQMFGYPDPTYLQRVEEELEAKGLTAD</sequence>
<comment type="subcellular location">
    <subcellularLocation>
        <location evidence="9">Cytoplasm</location>
    </subcellularLocation>
</comment>
<dbReference type="GeneID" id="100127334"/>
<dbReference type="InterPro" id="IPR013083">
    <property type="entry name" value="Znf_RING/FYVE/PHD"/>
</dbReference>
<evidence type="ECO:0000256" key="7">
    <source>
        <dbReference type="ARBA" id="ARBA00022833"/>
    </source>
</evidence>
<dbReference type="EMBL" id="BC155952">
    <property type="protein sequence ID" value="AAI55953.1"/>
    <property type="molecule type" value="mRNA"/>
</dbReference>
<dbReference type="Gene3D" id="3.30.40.10">
    <property type="entry name" value="Zinc/RING finger domain, C3HC4 (zinc finger)"/>
    <property type="match status" value="1"/>
</dbReference>
<dbReference type="PROSITE" id="PS00518">
    <property type="entry name" value="ZF_RING_1"/>
    <property type="match status" value="1"/>
</dbReference>
<dbReference type="Xenbase" id="XB-GENE-22172583">
    <property type="gene designation" value="dtx3-like.L"/>
</dbReference>
<evidence type="ECO:0000259" key="11">
    <source>
        <dbReference type="PROSITE" id="PS50089"/>
    </source>
</evidence>
<feature type="domain" description="RING-type" evidence="11">
    <location>
        <begin position="36"/>
        <end position="74"/>
    </location>
</feature>
<feature type="compositionally biased region" description="Polar residues" evidence="10">
    <location>
        <begin position="1"/>
        <end position="17"/>
    </location>
</feature>
<keyword evidence="7 9" id="KW-0862">Zinc</keyword>
<dbReference type="Pfam" id="PF13923">
    <property type="entry name" value="zf-C3HC4_2"/>
    <property type="match status" value="1"/>
</dbReference>
<organism evidence="12">
    <name type="scientific">Xenopus laevis</name>
    <name type="common">African clawed frog</name>
    <dbReference type="NCBI Taxonomy" id="8355"/>
    <lineage>
        <taxon>Eukaryota</taxon>
        <taxon>Metazoa</taxon>
        <taxon>Chordata</taxon>
        <taxon>Craniata</taxon>
        <taxon>Vertebrata</taxon>
        <taxon>Euteleostomi</taxon>
        <taxon>Amphibia</taxon>
        <taxon>Batrachia</taxon>
        <taxon>Anura</taxon>
        <taxon>Pipoidea</taxon>
        <taxon>Pipidae</taxon>
        <taxon>Xenopodinae</taxon>
        <taxon>Xenopus</taxon>
        <taxon>Xenopus</taxon>
    </lineage>
</organism>
<dbReference type="PROSITE" id="PS50089">
    <property type="entry name" value="ZF_RING_2"/>
    <property type="match status" value="1"/>
</dbReference>
<reference evidence="12" key="2">
    <citation type="submission" date="2007-12" db="EMBL/GenBank/DDBJ databases">
        <authorList>
            <consortium name="NIH - Xenopus Gene Collection (XGC) project"/>
        </authorList>
    </citation>
    <scope>NUCLEOTIDE SEQUENCE [LARGE SCALE MRNA]</scope>
    <source>
        <tissue evidence="13">Oocytes</tissue>
        <tissue evidence="12">Testis</tissue>
    </source>
</reference>
<keyword evidence="5 9" id="KW-0479">Metal-binding</keyword>
<keyword evidence="14" id="KW-1185">Reference proteome</keyword>
<evidence type="ECO:0000313" key="14">
    <source>
        <dbReference type="Proteomes" id="UP000186698"/>
    </source>
</evidence>